<dbReference type="EMBL" id="BAAAKK010000001">
    <property type="protein sequence ID" value="GAA1418953.1"/>
    <property type="molecule type" value="Genomic_DNA"/>
</dbReference>
<dbReference type="InterPro" id="IPR000182">
    <property type="entry name" value="GNAT_dom"/>
</dbReference>
<sequence>MEELLRIVPANLASPGDLDAVFGARGVGARCRCQRYRLAVGESFGATPVEERIARQIDQTGAGDPSAPSTNGMVAYLDDEAVGWAAVAPRSEHEGLLRVFSVPWAGRDEDRSDPSVWAITCLFVRAGHRKRGISRALAAAAVRFAAERGARAVEAYPIITTAVIDEELHVGTVPTFAAAGMTQVSQPTKRRVVMRLELD</sequence>
<dbReference type="SUPFAM" id="SSF55729">
    <property type="entry name" value="Acyl-CoA N-acyltransferases (Nat)"/>
    <property type="match status" value="1"/>
</dbReference>
<evidence type="ECO:0000313" key="2">
    <source>
        <dbReference type="EMBL" id="GAA1418953.1"/>
    </source>
</evidence>
<dbReference type="PROSITE" id="PS51186">
    <property type="entry name" value="GNAT"/>
    <property type="match status" value="1"/>
</dbReference>
<evidence type="ECO:0000259" key="1">
    <source>
        <dbReference type="PROSITE" id="PS51186"/>
    </source>
</evidence>
<name>A0ABN1YNX5_9MICO</name>
<comment type="caution">
    <text evidence="2">The sequence shown here is derived from an EMBL/GenBank/DDBJ whole genome shotgun (WGS) entry which is preliminary data.</text>
</comment>
<dbReference type="InterPro" id="IPR016181">
    <property type="entry name" value="Acyl_CoA_acyltransferase"/>
</dbReference>
<feature type="domain" description="N-acetyltransferase" evidence="1">
    <location>
        <begin position="5"/>
        <end position="199"/>
    </location>
</feature>
<dbReference type="RefSeq" id="WP_343917128.1">
    <property type="nucleotide sequence ID" value="NZ_BAAAKK010000001.1"/>
</dbReference>
<protein>
    <submittedName>
        <fullName evidence="2">GNAT family N-acetyltransferase</fullName>
    </submittedName>
</protein>
<organism evidence="2 3">
    <name type="scientific">Agrococcus citreus</name>
    <dbReference type="NCBI Taxonomy" id="84643"/>
    <lineage>
        <taxon>Bacteria</taxon>
        <taxon>Bacillati</taxon>
        <taxon>Actinomycetota</taxon>
        <taxon>Actinomycetes</taxon>
        <taxon>Micrococcales</taxon>
        <taxon>Microbacteriaceae</taxon>
        <taxon>Agrococcus</taxon>
    </lineage>
</organism>
<proteinExistence type="predicted"/>
<accession>A0ABN1YNX5</accession>
<gene>
    <name evidence="2" type="ORF">GCM10009640_05770</name>
</gene>
<reference evidence="2 3" key="1">
    <citation type="journal article" date="2019" name="Int. J. Syst. Evol. Microbiol.">
        <title>The Global Catalogue of Microorganisms (GCM) 10K type strain sequencing project: providing services to taxonomists for standard genome sequencing and annotation.</title>
        <authorList>
            <consortium name="The Broad Institute Genomics Platform"/>
            <consortium name="The Broad Institute Genome Sequencing Center for Infectious Disease"/>
            <person name="Wu L."/>
            <person name="Ma J."/>
        </authorList>
    </citation>
    <scope>NUCLEOTIDE SEQUENCE [LARGE SCALE GENOMIC DNA]</scope>
    <source>
        <strain evidence="2 3">JCM 12398</strain>
    </source>
</reference>
<evidence type="ECO:0000313" key="3">
    <source>
        <dbReference type="Proteomes" id="UP001501266"/>
    </source>
</evidence>
<dbReference type="Gene3D" id="3.40.630.30">
    <property type="match status" value="1"/>
</dbReference>
<dbReference type="Proteomes" id="UP001501266">
    <property type="component" value="Unassembled WGS sequence"/>
</dbReference>
<dbReference type="Pfam" id="PF00583">
    <property type="entry name" value="Acetyltransf_1"/>
    <property type="match status" value="1"/>
</dbReference>
<keyword evidence="3" id="KW-1185">Reference proteome</keyword>